<name>A0A9N9JVF9_9GLOM</name>
<evidence type="ECO:0000313" key="2">
    <source>
        <dbReference type="Proteomes" id="UP000789396"/>
    </source>
</evidence>
<accession>A0A9N9JVF9</accession>
<evidence type="ECO:0000313" key="1">
    <source>
        <dbReference type="EMBL" id="CAG8795422.1"/>
    </source>
</evidence>
<keyword evidence="2" id="KW-1185">Reference proteome</keyword>
<dbReference type="OrthoDB" id="2430494at2759"/>
<dbReference type="PANTHER" id="PTHR47718:SF13">
    <property type="entry name" value="OS09G0290500 PROTEIN"/>
    <property type="match status" value="1"/>
</dbReference>
<dbReference type="Proteomes" id="UP000789396">
    <property type="component" value="Unassembled WGS sequence"/>
</dbReference>
<reference evidence="1" key="1">
    <citation type="submission" date="2021-06" db="EMBL/GenBank/DDBJ databases">
        <authorList>
            <person name="Kallberg Y."/>
            <person name="Tangrot J."/>
            <person name="Rosling A."/>
        </authorList>
    </citation>
    <scope>NUCLEOTIDE SEQUENCE</scope>
    <source>
        <strain evidence="1">IN212</strain>
    </source>
</reference>
<dbReference type="PANTHER" id="PTHR47718">
    <property type="entry name" value="OS01G0519700 PROTEIN"/>
    <property type="match status" value="1"/>
</dbReference>
<proteinExistence type="predicted"/>
<organism evidence="1 2">
    <name type="scientific">Racocetra fulgida</name>
    <dbReference type="NCBI Taxonomy" id="60492"/>
    <lineage>
        <taxon>Eukaryota</taxon>
        <taxon>Fungi</taxon>
        <taxon>Fungi incertae sedis</taxon>
        <taxon>Mucoromycota</taxon>
        <taxon>Glomeromycotina</taxon>
        <taxon>Glomeromycetes</taxon>
        <taxon>Diversisporales</taxon>
        <taxon>Gigasporaceae</taxon>
        <taxon>Racocetra</taxon>
    </lineage>
</organism>
<feature type="non-terminal residue" evidence="1">
    <location>
        <position position="1"/>
    </location>
</feature>
<protein>
    <submittedName>
        <fullName evidence="1">10558_t:CDS:1</fullName>
    </submittedName>
</protein>
<dbReference type="AlphaFoldDB" id="A0A9N9JVF9"/>
<feature type="non-terminal residue" evidence="1">
    <location>
        <position position="231"/>
    </location>
</feature>
<dbReference type="EMBL" id="CAJVPZ010065597">
    <property type="protein sequence ID" value="CAG8795422.1"/>
    <property type="molecule type" value="Genomic_DNA"/>
</dbReference>
<sequence>TPSTFYDQHVTSPVNDISINGFIEPSYNYQFGLENDESELMNNNQDEVSDQNELFDTDSSDEENNMAPSGLYKGQSFQTWDEAEKYLEDYGREKGFSIRKKRSESITENGNKVMIRVNWECSCAGKYQPKKVLNPEKHRNRQSKATECMWKPIGRLLKSKFPGTKIYQKALYNAIQVAKKHSIKRIEFDASDLMRYLYSKCSEDSRWFVESRFDGPERRLSELIWLSPDQQ</sequence>
<gene>
    <name evidence="1" type="ORF">RFULGI_LOCUS17178</name>
</gene>
<comment type="caution">
    <text evidence="1">The sequence shown here is derived from an EMBL/GenBank/DDBJ whole genome shotgun (WGS) entry which is preliminary data.</text>
</comment>